<gene>
    <name evidence="2" type="ORF">MAR_022208</name>
</gene>
<accession>A0ABY7DSA3</accession>
<evidence type="ECO:0000313" key="3">
    <source>
        <dbReference type="Proteomes" id="UP001164746"/>
    </source>
</evidence>
<reference evidence="2" key="1">
    <citation type="submission" date="2022-11" db="EMBL/GenBank/DDBJ databases">
        <title>Centuries of genome instability and evolution in soft-shell clam transmissible cancer (bioRxiv).</title>
        <authorList>
            <person name="Hart S.F.M."/>
            <person name="Yonemitsu M.A."/>
            <person name="Giersch R.M."/>
            <person name="Beal B.F."/>
            <person name="Arriagada G."/>
            <person name="Davis B.W."/>
            <person name="Ostrander E.A."/>
            <person name="Goff S.P."/>
            <person name="Metzger M.J."/>
        </authorList>
    </citation>
    <scope>NUCLEOTIDE SEQUENCE</scope>
    <source>
        <strain evidence="2">MELC-2E11</strain>
        <tissue evidence="2">Siphon/mantle</tissue>
    </source>
</reference>
<sequence>MEALETNNSQLKARINKLESQLDESYHQHDKDEQYSRRNNLRLSGVPESDGESTDQKIIELTSLLGRTFRSMKKAGRTDSESCDHQPAAQQRATLVRNHFTSYRARNKLFNQKTKLKGAGYGGCYLNADLTRTRSDLFFQSRDILRKKSITIAWTADGVIIAKCKNDRKYRIETSKYFAAFKLKANL</sequence>
<keyword evidence="3" id="KW-1185">Reference proteome</keyword>
<feature type="compositionally biased region" description="Basic and acidic residues" evidence="1">
    <location>
        <begin position="24"/>
        <end position="36"/>
    </location>
</feature>
<organism evidence="2 3">
    <name type="scientific">Mya arenaria</name>
    <name type="common">Soft-shell clam</name>
    <dbReference type="NCBI Taxonomy" id="6604"/>
    <lineage>
        <taxon>Eukaryota</taxon>
        <taxon>Metazoa</taxon>
        <taxon>Spiralia</taxon>
        <taxon>Lophotrochozoa</taxon>
        <taxon>Mollusca</taxon>
        <taxon>Bivalvia</taxon>
        <taxon>Autobranchia</taxon>
        <taxon>Heteroconchia</taxon>
        <taxon>Euheterodonta</taxon>
        <taxon>Imparidentia</taxon>
        <taxon>Neoheterodontei</taxon>
        <taxon>Myida</taxon>
        <taxon>Myoidea</taxon>
        <taxon>Myidae</taxon>
        <taxon>Mya</taxon>
    </lineage>
</organism>
<feature type="region of interest" description="Disordered" evidence="1">
    <location>
        <begin position="1"/>
        <end position="55"/>
    </location>
</feature>
<evidence type="ECO:0000256" key="1">
    <source>
        <dbReference type="SAM" id="MobiDB-lite"/>
    </source>
</evidence>
<name>A0ABY7DSA3_MYAAR</name>
<dbReference type="EMBL" id="CP111014">
    <property type="protein sequence ID" value="WAQ97835.1"/>
    <property type="molecule type" value="Genomic_DNA"/>
</dbReference>
<proteinExistence type="predicted"/>
<evidence type="ECO:0000313" key="2">
    <source>
        <dbReference type="EMBL" id="WAQ97835.1"/>
    </source>
</evidence>
<protein>
    <submittedName>
        <fullName evidence="2">Uncharacterized protein</fullName>
    </submittedName>
</protein>
<feature type="compositionally biased region" description="Polar residues" evidence="1">
    <location>
        <begin position="1"/>
        <end position="11"/>
    </location>
</feature>
<dbReference type="Gene3D" id="3.30.70.1820">
    <property type="entry name" value="L1 transposable element, RRM domain"/>
    <property type="match status" value="1"/>
</dbReference>
<dbReference type="Proteomes" id="UP001164746">
    <property type="component" value="Chromosome 3"/>
</dbReference>